<dbReference type="EnsemblMetazoa" id="CJA14065.1">
    <property type="protein sequence ID" value="CJA14065.1"/>
    <property type="gene ID" value="WBGene00133269"/>
</dbReference>
<keyword evidence="4" id="KW-0540">Nuclease</keyword>
<dbReference type="Gene3D" id="3.10.10.10">
    <property type="entry name" value="HIV Type 1 Reverse Transcriptase, subunit A, domain 1"/>
    <property type="match status" value="1"/>
</dbReference>
<feature type="region of interest" description="Disordered" evidence="8">
    <location>
        <begin position="427"/>
        <end position="458"/>
    </location>
</feature>
<dbReference type="InterPro" id="IPR001584">
    <property type="entry name" value="Integrase_cat-core"/>
</dbReference>
<dbReference type="Pfam" id="PF00665">
    <property type="entry name" value="rve"/>
    <property type="match status" value="1"/>
</dbReference>
<dbReference type="EC" id="2.7.7.49" evidence="1"/>
<keyword evidence="9" id="KW-0812">Transmembrane</keyword>
<dbReference type="CDD" id="cd01647">
    <property type="entry name" value="RT_LTR"/>
    <property type="match status" value="1"/>
</dbReference>
<dbReference type="InterPro" id="IPR012337">
    <property type="entry name" value="RNaseH-like_sf"/>
</dbReference>
<dbReference type="PROSITE" id="PS50878">
    <property type="entry name" value="RT_POL"/>
    <property type="match status" value="1"/>
</dbReference>
<dbReference type="FunFam" id="3.10.20.370:FF:000001">
    <property type="entry name" value="Retrovirus-related Pol polyprotein from transposon 17.6-like protein"/>
    <property type="match status" value="1"/>
</dbReference>
<evidence type="ECO:0000256" key="3">
    <source>
        <dbReference type="ARBA" id="ARBA00022695"/>
    </source>
</evidence>
<evidence type="ECO:0000256" key="6">
    <source>
        <dbReference type="ARBA" id="ARBA00022801"/>
    </source>
</evidence>
<protein>
    <recommendedName>
        <fullName evidence="1">RNA-directed DNA polymerase</fullName>
        <ecNumber evidence="1">2.7.7.49</ecNumber>
    </recommendedName>
</protein>
<dbReference type="InterPro" id="IPR050951">
    <property type="entry name" value="Retrovirus_Pol_polyprotein"/>
</dbReference>
<dbReference type="Pfam" id="PF00078">
    <property type="entry name" value="RVT_1"/>
    <property type="match status" value="1"/>
</dbReference>
<evidence type="ECO:0000313" key="13">
    <source>
        <dbReference type="Proteomes" id="UP000005237"/>
    </source>
</evidence>
<dbReference type="Gene3D" id="1.10.340.70">
    <property type="match status" value="1"/>
</dbReference>
<feature type="compositionally biased region" description="Low complexity" evidence="8">
    <location>
        <begin position="94"/>
        <end position="105"/>
    </location>
</feature>
<dbReference type="InterPro" id="IPR000477">
    <property type="entry name" value="RT_dom"/>
</dbReference>
<dbReference type="Pfam" id="PF17917">
    <property type="entry name" value="RT_RNaseH"/>
    <property type="match status" value="1"/>
</dbReference>
<evidence type="ECO:0000256" key="4">
    <source>
        <dbReference type="ARBA" id="ARBA00022722"/>
    </source>
</evidence>
<feature type="compositionally biased region" description="Polar residues" evidence="8">
    <location>
        <begin position="106"/>
        <end position="133"/>
    </location>
</feature>
<dbReference type="InterPro" id="IPR043502">
    <property type="entry name" value="DNA/RNA_pol_sf"/>
</dbReference>
<feature type="compositionally biased region" description="Low complexity" evidence="8">
    <location>
        <begin position="427"/>
        <end position="441"/>
    </location>
</feature>
<feature type="domain" description="Reverse transcriptase" evidence="10">
    <location>
        <begin position="661"/>
        <end position="840"/>
    </location>
</feature>
<feature type="region of interest" description="Disordered" evidence="8">
    <location>
        <begin position="73"/>
        <end position="158"/>
    </location>
</feature>
<dbReference type="PROSITE" id="PS50994">
    <property type="entry name" value="INTEGRASE"/>
    <property type="match status" value="1"/>
</dbReference>
<dbReference type="FunFam" id="3.30.70.270:FF:000020">
    <property type="entry name" value="Transposon Tf2-6 polyprotein-like Protein"/>
    <property type="match status" value="1"/>
</dbReference>
<dbReference type="Proteomes" id="UP000005237">
    <property type="component" value="Unassembled WGS sequence"/>
</dbReference>
<reference evidence="12" key="2">
    <citation type="submission" date="2022-06" db="UniProtKB">
        <authorList>
            <consortium name="EnsemblMetazoa"/>
        </authorList>
    </citation>
    <scope>IDENTIFICATION</scope>
    <source>
        <strain evidence="12">DF5081</strain>
    </source>
</reference>
<dbReference type="PANTHER" id="PTHR37984">
    <property type="entry name" value="PROTEIN CBG26694"/>
    <property type="match status" value="1"/>
</dbReference>
<keyword evidence="13" id="KW-1185">Reference proteome</keyword>
<dbReference type="SUPFAM" id="SSF56672">
    <property type="entry name" value="DNA/RNA polymerases"/>
    <property type="match status" value="1"/>
</dbReference>
<evidence type="ECO:0000256" key="9">
    <source>
        <dbReference type="SAM" id="Phobius"/>
    </source>
</evidence>
<proteinExistence type="predicted"/>
<dbReference type="GO" id="GO:0003676">
    <property type="term" value="F:nucleic acid binding"/>
    <property type="evidence" value="ECO:0007669"/>
    <property type="project" value="InterPro"/>
</dbReference>
<dbReference type="InterPro" id="IPR041373">
    <property type="entry name" value="RT_RNaseH"/>
</dbReference>
<dbReference type="InterPro" id="IPR036397">
    <property type="entry name" value="RNaseH_sf"/>
</dbReference>
<dbReference type="GO" id="GO:0003964">
    <property type="term" value="F:RNA-directed DNA polymerase activity"/>
    <property type="evidence" value="ECO:0007669"/>
    <property type="project" value="UniProtKB-KW"/>
</dbReference>
<dbReference type="Pfam" id="PF17921">
    <property type="entry name" value="Integrase_H2C2"/>
    <property type="match status" value="1"/>
</dbReference>
<sequence>MCEFYTVVPSIRYSADIFYTIFICIHTILYSFVIFCIHSTHLSTVSLSSPSFCPIIKTFYILDASSDRILRSHPSKPSDFVELPTRPKRKAKSKAPTTTTSEEPTSVTPDGTPPSNSTANRTPTRSPSQTPNMPKTEEENNRENSDVSSDEEYLDDGSKITVEGKPIWRNTSEIIKLLKETTKKFSEGSAADLTEWLNGFGRSLYRIDVPQATGITLLPFFLRNPALDKYNSLEDRERKTWKRVTSALLKLHQCEADKEIAIQEISNCTQGKGSVRDFAEKIRKLGTYAYDDLDKAARDRLMATHLLNGVSKDIRLELRRLPSTPKTLREMALQAEKIERLQKIEADEDEEEDARIAAVQMQFPENQQRGHFNVRGRGYHGGYQSYNQGYNQGRRRWQPAQQYPPQFLPQEQWQQFQQFQQWQQQQQQGFQGFQPTQRPAIVAPPPPPPARQGSGQTHRERLGINSVSKFLLLICAISLLPMSSTLQICGFGLTGNLFVPPSPISCSFPSELQLQRHQIHIHMPRPEAVELEAFKCFKTKLKAKKFGFLSIYQVTEMEVMKDTYVDVSVDECRNAILGKKISDMVDLSEANLTQEEKQQLIEIIDRHPKAFVGKDGVLGEYTGKIKHRIDLMDGCKFPQAKIYRIPLEKREEIERQIKVMLEQRIIRPSTSPFSAPIVLVRKADKKSWRFTVDFRALNAVTEPVQSIIPNIQEILDLCGGQEYYTSLDFQAGFHQILVEPDHSARTAFACFLGAFEYLRMPMGLKGAPGTFQRCMNELIKDVQARIFVYIDDLIITSRSAAEHLQDIDEVLGRIEDIGMKLKAEKSKFAMKEIRFLGFLVSKDGIRADPEKTKAVAEFPRPKTVKDVRAFLGMASFYRRFVENFSKIAIPLCELTKKDVAFNWTMEREKAFQQLKDALISDQVLAAPKLGKPFVIEVDSSGLGVGAVLSQYQNKEEKDLKVIAYASRTYNIHERNYVAIELEALGLVFAVHNFRPYIDGARTTVITDHSPLKALLHRKDLTGRLARFQIAIQGYDIHIVYRPGKQNTVCDTLSRYHPEMVNTLNRLLNIDFAKIREEQTNDERILESRKFIRSHLVQNDIVFTKGEKDEWVIFLPHNSAYGQELAKMIHESIFEGAHLGRDKTESRVRSIACWKGMTRAIQKVVEQCQVCQKTKDPIKNRIHAPLGKFETPSSPFERVHADYIGPLPETTQGNIYIAVFVDAFSKFIIAEPARNQTAESLCNIFKDRVVSRFGPPKQLVTDRGTNFTSKKFKEVLETLNIDHSMSTAYHHEANGQVERANQTIEQMLRQCKDDEEWDTELQTLLHAYNTAQNATTGVSPHMVMHGQDARSPLRNILSPRETTIQPRDHVEKLKKKTGKLYDECAKRIEKRTIAQQVKHDEKNLINNPEINIGDRIWIRRAQRNKIGAQFEGPYEVKEVQDPNIIVKLSGGPRTRGNQERTRIAHKNRCKLHIEGINPTEENNRLQ</sequence>
<keyword evidence="5" id="KW-0255">Endonuclease</keyword>
<dbReference type="GO" id="GO:0016787">
    <property type="term" value="F:hydrolase activity"/>
    <property type="evidence" value="ECO:0007669"/>
    <property type="project" value="UniProtKB-KW"/>
</dbReference>
<keyword evidence="7" id="KW-0695">RNA-directed DNA polymerase</keyword>
<dbReference type="PANTHER" id="PTHR37984:SF5">
    <property type="entry name" value="PROTEIN NYNRIN-LIKE"/>
    <property type="match status" value="1"/>
</dbReference>
<feature type="compositionally biased region" description="Basic and acidic residues" evidence="8">
    <location>
        <begin position="135"/>
        <end position="145"/>
    </location>
</feature>
<evidence type="ECO:0000256" key="1">
    <source>
        <dbReference type="ARBA" id="ARBA00012493"/>
    </source>
</evidence>
<reference evidence="13" key="1">
    <citation type="submission" date="2010-08" db="EMBL/GenBank/DDBJ databases">
        <authorList>
            <consortium name="Caenorhabditis japonica Sequencing Consortium"/>
            <person name="Wilson R.K."/>
        </authorList>
    </citation>
    <scope>NUCLEOTIDE SEQUENCE [LARGE SCALE GENOMIC DNA]</scope>
    <source>
        <strain evidence="13">DF5081</strain>
    </source>
</reference>
<dbReference type="Gene3D" id="3.30.420.10">
    <property type="entry name" value="Ribonuclease H-like superfamily/Ribonuclease H"/>
    <property type="match status" value="1"/>
</dbReference>
<feature type="transmembrane region" description="Helical" evidence="9">
    <location>
        <begin position="17"/>
        <end position="37"/>
    </location>
</feature>
<keyword evidence="2" id="KW-0808">Transferase</keyword>
<dbReference type="FunFam" id="3.30.420.10:FF:000032">
    <property type="entry name" value="Retrovirus-related Pol polyprotein from transposon 297-like Protein"/>
    <property type="match status" value="1"/>
</dbReference>
<keyword evidence="9" id="KW-0472">Membrane</keyword>
<feature type="domain" description="Integrase catalytic" evidence="11">
    <location>
        <begin position="1190"/>
        <end position="1359"/>
    </location>
</feature>
<dbReference type="GO" id="GO:0042575">
    <property type="term" value="C:DNA polymerase complex"/>
    <property type="evidence" value="ECO:0007669"/>
    <property type="project" value="UniProtKB-ARBA"/>
</dbReference>
<dbReference type="InterPro" id="IPR041588">
    <property type="entry name" value="Integrase_H2C2"/>
</dbReference>
<dbReference type="Pfam" id="PF03732">
    <property type="entry name" value="Retrotrans_gag"/>
    <property type="match status" value="1"/>
</dbReference>
<evidence type="ECO:0000256" key="7">
    <source>
        <dbReference type="ARBA" id="ARBA00022918"/>
    </source>
</evidence>
<keyword evidence="9" id="KW-1133">Transmembrane helix</keyword>
<dbReference type="SUPFAM" id="SSF53098">
    <property type="entry name" value="Ribonuclease H-like"/>
    <property type="match status" value="1"/>
</dbReference>
<evidence type="ECO:0000256" key="2">
    <source>
        <dbReference type="ARBA" id="ARBA00022679"/>
    </source>
</evidence>
<evidence type="ECO:0000259" key="10">
    <source>
        <dbReference type="PROSITE" id="PS50878"/>
    </source>
</evidence>
<keyword evidence="3" id="KW-0548">Nucleotidyltransferase</keyword>
<evidence type="ECO:0000256" key="8">
    <source>
        <dbReference type="SAM" id="MobiDB-lite"/>
    </source>
</evidence>
<accession>A0A8R1I119</accession>
<dbReference type="InterPro" id="IPR043128">
    <property type="entry name" value="Rev_trsase/Diguanyl_cyclase"/>
</dbReference>
<evidence type="ECO:0000259" key="11">
    <source>
        <dbReference type="PROSITE" id="PS50994"/>
    </source>
</evidence>
<organism evidence="12 13">
    <name type="scientific">Caenorhabditis japonica</name>
    <dbReference type="NCBI Taxonomy" id="281687"/>
    <lineage>
        <taxon>Eukaryota</taxon>
        <taxon>Metazoa</taxon>
        <taxon>Ecdysozoa</taxon>
        <taxon>Nematoda</taxon>
        <taxon>Chromadorea</taxon>
        <taxon>Rhabditida</taxon>
        <taxon>Rhabditina</taxon>
        <taxon>Rhabditomorpha</taxon>
        <taxon>Rhabditoidea</taxon>
        <taxon>Rhabditidae</taxon>
        <taxon>Peloderinae</taxon>
        <taxon>Caenorhabditis</taxon>
    </lineage>
</organism>
<dbReference type="CDD" id="cd09274">
    <property type="entry name" value="RNase_HI_RT_Ty3"/>
    <property type="match status" value="1"/>
</dbReference>
<keyword evidence="6" id="KW-0378">Hydrolase</keyword>
<dbReference type="InterPro" id="IPR005162">
    <property type="entry name" value="Retrotrans_gag_dom"/>
</dbReference>
<dbReference type="GO" id="GO:0015074">
    <property type="term" value="P:DNA integration"/>
    <property type="evidence" value="ECO:0007669"/>
    <property type="project" value="InterPro"/>
</dbReference>
<evidence type="ECO:0000313" key="12">
    <source>
        <dbReference type="EnsemblMetazoa" id="CJA14065.1"/>
    </source>
</evidence>
<dbReference type="Gene3D" id="3.30.70.270">
    <property type="match status" value="2"/>
</dbReference>
<dbReference type="GO" id="GO:0004519">
    <property type="term" value="F:endonuclease activity"/>
    <property type="evidence" value="ECO:0007669"/>
    <property type="project" value="UniProtKB-KW"/>
</dbReference>
<evidence type="ECO:0000256" key="5">
    <source>
        <dbReference type="ARBA" id="ARBA00022759"/>
    </source>
</evidence>
<name>A0A8R1I119_CAEJA</name>